<organism evidence="2 3">
    <name type="scientific">Cymbomonas tetramitiformis</name>
    <dbReference type="NCBI Taxonomy" id="36881"/>
    <lineage>
        <taxon>Eukaryota</taxon>
        <taxon>Viridiplantae</taxon>
        <taxon>Chlorophyta</taxon>
        <taxon>Pyramimonadophyceae</taxon>
        <taxon>Pyramimonadales</taxon>
        <taxon>Pyramimonadaceae</taxon>
        <taxon>Cymbomonas</taxon>
    </lineage>
</organism>
<dbReference type="AlphaFoldDB" id="A0AAE0FQ36"/>
<evidence type="ECO:0000256" key="1">
    <source>
        <dbReference type="SAM" id="MobiDB-lite"/>
    </source>
</evidence>
<feature type="region of interest" description="Disordered" evidence="1">
    <location>
        <begin position="1"/>
        <end position="30"/>
    </location>
</feature>
<evidence type="ECO:0000313" key="3">
    <source>
        <dbReference type="Proteomes" id="UP001190700"/>
    </source>
</evidence>
<comment type="caution">
    <text evidence="2">The sequence shown here is derived from an EMBL/GenBank/DDBJ whole genome shotgun (WGS) entry which is preliminary data.</text>
</comment>
<gene>
    <name evidence="2" type="ORF">CYMTET_27434</name>
</gene>
<name>A0AAE0FQ36_9CHLO</name>
<dbReference type="Proteomes" id="UP001190700">
    <property type="component" value="Unassembled WGS sequence"/>
</dbReference>
<keyword evidence="3" id="KW-1185">Reference proteome</keyword>
<feature type="non-terminal residue" evidence="2">
    <location>
        <position position="97"/>
    </location>
</feature>
<proteinExistence type="predicted"/>
<evidence type="ECO:0000313" key="2">
    <source>
        <dbReference type="EMBL" id="KAK3263785.1"/>
    </source>
</evidence>
<reference evidence="2 3" key="1">
    <citation type="journal article" date="2015" name="Genome Biol. Evol.">
        <title>Comparative Genomics of a Bacterivorous Green Alga Reveals Evolutionary Causalities and Consequences of Phago-Mixotrophic Mode of Nutrition.</title>
        <authorList>
            <person name="Burns J.A."/>
            <person name="Paasch A."/>
            <person name="Narechania A."/>
            <person name="Kim E."/>
        </authorList>
    </citation>
    <scope>NUCLEOTIDE SEQUENCE [LARGE SCALE GENOMIC DNA]</scope>
    <source>
        <strain evidence="2 3">PLY_AMNH</strain>
    </source>
</reference>
<sequence>MAHRSGRELWQLVRGEPTAEGEGPASTDSPGMHLILSVIGGCADFTGAPVRAVEALIRIASHPDGIARLLSEGGLQAVLEALELSLVVAPKGCFEFQ</sequence>
<accession>A0AAE0FQ36</accession>
<dbReference type="EMBL" id="LGRX02015044">
    <property type="protein sequence ID" value="KAK3263785.1"/>
    <property type="molecule type" value="Genomic_DNA"/>
</dbReference>
<protein>
    <submittedName>
        <fullName evidence="2">Uncharacterized protein</fullName>
    </submittedName>
</protein>